<accession>A9UZE4</accession>
<proteinExistence type="predicted"/>
<dbReference type="GeneID" id="5891032"/>
<evidence type="ECO:0000313" key="3">
    <source>
        <dbReference type="EMBL" id="EDQ89353.1"/>
    </source>
</evidence>
<keyword evidence="1" id="KW-0812">Transmembrane</keyword>
<evidence type="ECO:0000259" key="2">
    <source>
        <dbReference type="Pfam" id="PF00487"/>
    </source>
</evidence>
<dbReference type="Pfam" id="PF00487">
    <property type="entry name" value="FA_desaturase"/>
    <property type="match status" value="1"/>
</dbReference>
<dbReference type="InterPro" id="IPR012171">
    <property type="entry name" value="Fatty_acid_desaturase"/>
</dbReference>
<feature type="transmembrane region" description="Helical" evidence="1">
    <location>
        <begin position="301"/>
        <end position="320"/>
    </location>
</feature>
<evidence type="ECO:0000256" key="1">
    <source>
        <dbReference type="SAM" id="Phobius"/>
    </source>
</evidence>
<dbReference type="STRING" id="81824.A9UZE4"/>
<keyword evidence="4" id="KW-1185">Reference proteome</keyword>
<sequence length="453" mass="51755">MAAGKLGGEALASTKAMRIHGKWYDMRGFDHPGGPIMLSLGQGRDATALFEVHHPFTSRPKLEAILAKYETKEPCRLLDERDTGEEFEWPEVEQKDGGARTEAPISDFAFEVRQKVRAYFQAEAKRRGVSLLAATKATPARWLELGILFAIFVATLPGCFRGDLLALVAMSITYWVLGVNLLHDGSHFGLAQDWRINALGTYWGWYFSSPLEWYHQHVIGHHVYANIPNKDPDLYHNASMERHTKTLRWRPMHAHQAFTWAPIWIIGTYAMSFIKPVQMFLTGEYNRSLKMMELSPSRVTIHWAGRVITWLLCYALPFVIFPTWKAFLFATLPVTITSVSFMLSSQVNHLTPANVDQYDSDFYKHQVMTSHTIAHNSYATFLFTGGLNYQIEHHLFPTVNHCHHRHIQPIVKAVCDKYSVPYNYTPTLYGAFRKYLDHLVELGVKPQAAQKAE</sequence>
<dbReference type="CDD" id="cd03506">
    <property type="entry name" value="Delta6-FADS-like"/>
    <property type="match status" value="1"/>
</dbReference>
<organism evidence="3 4">
    <name type="scientific">Monosiga brevicollis</name>
    <name type="common">Choanoflagellate</name>
    <dbReference type="NCBI Taxonomy" id="81824"/>
    <lineage>
        <taxon>Eukaryota</taxon>
        <taxon>Choanoflagellata</taxon>
        <taxon>Craspedida</taxon>
        <taxon>Salpingoecidae</taxon>
        <taxon>Monosiga</taxon>
    </lineage>
</organism>
<gene>
    <name evidence="3" type="ORF">MONBRDRAFT_8218</name>
</gene>
<dbReference type="PIRSF" id="PIRSF015921">
    <property type="entry name" value="FA_sphinglp_des"/>
    <property type="match status" value="1"/>
</dbReference>
<dbReference type="InterPro" id="IPR005804">
    <property type="entry name" value="FA_desaturase_dom"/>
</dbReference>
<dbReference type="PANTHER" id="PTHR19353">
    <property type="entry name" value="FATTY ACID DESATURASE 2"/>
    <property type="match status" value="1"/>
</dbReference>
<dbReference type="InterPro" id="IPR036400">
    <property type="entry name" value="Cyt_B5-like_heme/steroid_sf"/>
</dbReference>
<keyword evidence="1" id="KW-0472">Membrane</keyword>
<dbReference type="OMA" id="YHEHVIG"/>
<dbReference type="AlphaFoldDB" id="A9UZE4"/>
<dbReference type="SUPFAM" id="SSF55856">
    <property type="entry name" value="Cytochrome b5-like heme/steroid binding domain"/>
    <property type="match status" value="1"/>
</dbReference>
<reference evidence="3 4" key="1">
    <citation type="journal article" date="2008" name="Nature">
        <title>The genome of the choanoflagellate Monosiga brevicollis and the origin of metazoans.</title>
        <authorList>
            <consortium name="JGI Sequencing"/>
            <person name="King N."/>
            <person name="Westbrook M.J."/>
            <person name="Young S.L."/>
            <person name="Kuo A."/>
            <person name="Abedin M."/>
            <person name="Chapman J."/>
            <person name="Fairclough S."/>
            <person name="Hellsten U."/>
            <person name="Isogai Y."/>
            <person name="Letunic I."/>
            <person name="Marr M."/>
            <person name="Pincus D."/>
            <person name="Putnam N."/>
            <person name="Rokas A."/>
            <person name="Wright K.J."/>
            <person name="Zuzow R."/>
            <person name="Dirks W."/>
            <person name="Good M."/>
            <person name="Goodstein D."/>
            <person name="Lemons D."/>
            <person name="Li W."/>
            <person name="Lyons J.B."/>
            <person name="Morris A."/>
            <person name="Nichols S."/>
            <person name="Richter D.J."/>
            <person name="Salamov A."/>
            <person name="Bork P."/>
            <person name="Lim W.A."/>
            <person name="Manning G."/>
            <person name="Miller W.T."/>
            <person name="McGinnis W."/>
            <person name="Shapiro H."/>
            <person name="Tjian R."/>
            <person name="Grigoriev I.V."/>
            <person name="Rokhsar D."/>
        </authorList>
    </citation>
    <scope>NUCLEOTIDE SEQUENCE [LARGE SCALE GENOMIC DNA]</scope>
    <source>
        <strain evidence="4">MX1 / ATCC 50154</strain>
    </source>
</reference>
<dbReference type="eggNOG" id="KOG4232">
    <property type="taxonomic scope" value="Eukaryota"/>
</dbReference>
<name>A9UZE4_MONBE</name>
<dbReference type="RefSeq" id="XP_001745929.1">
    <property type="nucleotide sequence ID" value="XM_001745877.1"/>
</dbReference>
<dbReference type="EMBL" id="CH991551">
    <property type="protein sequence ID" value="EDQ89353.1"/>
    <property type="molecule type" value="Genomic_DNA"/>
</dbReference>
<dbReference type="Gene3D" id="3.10.120.10">
    <property type="entry name" value="Cytochrome b5-like heme/steroid binding domain"/>
    <property type="match status" value="1"/>
</dbReference>
<dbReference type="GO" id="GO:0006629">
    <property type="term" value="P:lipid metabolic process"/>
    <property type="evidence" value="ECO:0000318"/>
    <property type="project" value="GO_Central"/>
</dbReference>
<dbReference type="GO" id="GO:0016020">
    <property type="term" value="C:membrane"/>
    <property type="evidence" value="ECO:0000318"/>
    <property type="project" value="GO_Central"/>
</dbReference>
<feature type="transmembrane region" description="Helical" evidence="1">
    <location>
        <begin position="257"/>
        <end position="281"/>
    </location>
</feature>
<dbReference type="Proteomes" id="UP000001357">
    <property type="component" value="Unassembled WGS sequence"/>
</dbReference>
<dbReference type="PANTHER" id="PTHR19353:SF15">
    <property type="entry name" value="CYTOCHROME B5 HEME-BINDING DOMAIN-CONTAINING PROTEIN"/>
    <property type="match status" value="1"/>
</dbReference>
<dbReference type="KEGG" id="mbr:MONBRDRAFT_8218"/>
<keyword evidence="1" id="KW-1133">Transmembrane helix</keyword>
<dbReference type="InParanoid" id="A9UZE4"/>
<dbReference type="GO" id="GO:0016717">
    <property type="term" value="F:oxidoreductase activity, acting on paired donors, with oxidation of a pair of donors resulting in the reduction of molecular oxygen to two molecules of water"/>
    <property type="evidence" value="ECO:0000318"/>
    <property type="project" value="GO_Central"/>
</dbReference>
<evidence type="ECO:0000313" key="4">
    <source>
        <dbReference type="Proteomes" id="UP000001357"/>
    </source>
</evidence>
<feature type="domain" description="Fatty acid desaturase" evidence="2">
    <location>
        <begin position="167"/>
        <end position="425"/>
    </location>
</feature>
<protein>
    <recommendedName>
        <fullName evidence="2">Fatty acid desaturase domain-containing protein</fullName>
    </recommendedName>
</protein>